<evidence type="ECO:0000256" key="2">
    <source>
        <dbReference type="ARBA" id="ARBA00022801"/>
    </source>
</evidence>
<dbReference type="SMART" id="SM00490">
    <property type="entry name" value="HELICc"/>
    <property type="match status" value="1"/>
</dbReference>
<keyword evidence="8" id="KW-0175">Coiled coil</keyword>
<keyword evidence="5 7" id="KW-0694">RNA-binding</keyword>
<proteinExistence type="evidence at transcript level"/>
<dbReference type="InterPro" id="IPR014001">
    <property type="entry name" value="Helicase_ATP-bd"/>
</dbReference>
<dbReference type="GO" id="GO:0005524">
    <property type="term" value="F:ATP binding"/>
    <property type="evidence" value="ECO:0007669"/>
    <property type="project" value="UniProtKB-UniRule"/>
</dbReference>
<dbReference type="InterPro" id="IPR000629">
    <property type="entry name" value="RNA-helicase_DEAD-box_CS"/>
</dbReference>
<evidence type="ECO:0000259" key="11">
    <source>
        <dbReference type="PROSITE" id="PS51194"/>
    </source>
</evidence>
<dbReference type="CDD" id="cd17960">
    <property type="entry name" value="DEADc_DDX55"/>
    <property type="match status" value="1"/>
</dbReference>
<dbReference type="PROSITE" id="PS51192">
    <property type="entry name" value="HELICASE_ATP_BIND_1"/>
    <property type="match status" value="1"/>
</dbReference>
<dbReference type="InterPro" id="IPR027417">
    <property type="entry name" value="P-loop_NTPase"/>
</dbReference>
<organism evidence="12">
    <name type="scientific">Philasterides dicentrarchi</name>
    <dbReference type="NCBI Taxonomy" id="282688"/>
    <lineage>
        <taxon>Eukaryota</taxon>
        <taxon>Sar</taxon>
        <taxon>Alveolata</taxon>
        <taxon>Ciliophora</taxon>
        <taxon>Intramacronucleata</taxon>
        <taxon>Oligohymenophorea</taxon>
        <taxon>Scuticociliatia</taxon>
        <taxon>Philasterida</taxon>
        <taxon>Philasteridae</taxon>
        <taxon>Philasterides</taxon>
    </lineage>
</organism>
<feature type="region of interest" description="Disordered" evidence="9">
    <location>
        <begin position="528"/>
        <end position="564"/>
    </location>
</feature>
<comment type="domain">
    <text evidence="7">The Q motif is unique to and characteristic of the DEAD box family of RNA helicases and controls ATP binding and hydrolysis.</text>
</comment>
<dbReference type="SMART" id="SM01178">
    <property type="entry name" value="DUF4217"/>
    <property type="match status" value="1"/>
</dbReference>
<protein>
    <recommendedName>
        <fullName evidence="7">ATP-dependent RNA helicase</fullName>
        <ecNumber evidence="7">3.6.4.13</ecNumber>
    </recommendedName>
</protein>
<dbReference type="Gene3D" id="3.40.50.300">
    <property type="entry name" value="P-loop containing nucleotide triphosphate hydrolases"/>
    <property type="match status" value="2"/>
</dbReference>
<evidence type="ECO:0000256" key="6">
    <source>
        <dbReference type="RuleBase" id="RU000492"/>
    </source>
</evidence>
<dbReference type="GO" id="GO:0003723">
    <property type="term" value="F:RNA binding"/>
    <property type="evidence" value="ECO:0007669"/>
    <property type="project" value="UniProtKB-UniRule"/>
</dbReference>
<dbReference type="InterPro" id="IPR011545">
    <property type="entry name" value="DEAD/DEAH_box_helicase_dom"/>
</dbReference>
<keyword evidence="1 6" id="KW-0547">Nucleotide-binding</keyword>
<dbReference type="EC" id="3.6.4.13" evidence="7"/>
<dbReference type="Pfam" id="PF00271">
    <property type="entry name" value="Helicase_C"/>
    <property type="match status" value="1"/>
</dbReference>
<dbReference type="SUPFAM" id="SSF52540">
    <property type="entry name" value="P-loop containing nucleoside triphosphate hydrolases"/>
    <property type="match status" value="1"/>
</dbReference>
<dbReference type="PANTHER" id="PTHR24031">
    <property type="entry name" value="RNA HELICASE"/>
    <property type="match status" value="1"/>
</dbReference>
<reference evidence="12" key="1">
    <citation type="submission" date="2018-07" db="EMBL/GenBank/DDBJ databases">
        <title>Helicases in Philaterides dicentrarchi.</title>
        <authorList>
            <person name="Lamas J."/>
            <person name="Folgueira I."/>
            <person name="Defelipe A."/>
            <person name="Sueiro R."/>
            <person name="Leiro J."/>
        </authorList>
    </citation>
    <scope>NUCLEOTIDE SEQUENCE</scope>
</reference>
<dbReference type="Pfam" id="PF00270">
    <property type="entry name" value="DEAD"/>
    <property type="match status" value="1"/>
</dbReference>
<dbReference type="EMBL" id="MH615831">
    <property type="protein sequence ID" value="QBK46521.1"/>
    <property type="molecule type" value="mRNA"/>
</dbReference>
<dbReference type="AlphaFoldDB" id="A0A481XV86"/>
<evidence type="ECO:0000259" key="10">
    <source>
        <dbReference type="PROSITE" id="PS51192"/>
    </source>
</evidence>
<evidence type="ECO:0000256" key="9">
    <source>
        <dbReference type="SAM" id="MobiDB-lite"/>
    </source>
</evidence>
<evidence type="ECO:0000256" key="8">
    <source>
        <dbReference type="SAM" id="Coils"/>
    </source>
</evidence>
<feature type="coiled-coil region" evidence="8">
    <location>
        <begin position="389"/>
        <end position="423"/>
    </location>
</feature>
<evidence type="ECO:0000256" key="7">
    <source>
        <dbReference type="RuleBase" id="RU365068"/>
    </source>
</evidence>
<keyword evidence="3 6" id="KW-0347">Helicase</keyword>
<feature type="domain" description="Helicase C-terminal" evidence="11">
    <location>
        <begin position="260"/>
        <end position="421"/>
    </location>
</feature>
<comment type="similarity">
    <text evidence="6">Belongs to the DEAD box helicase family.</text>
</comment>
<dbReference type="PROSITE" id="PS51194">
    <property type="entry name" value="HELICASE_CTER"/>
    <property type="match status" value="1"/>
</dbReference>
<dbReference type="InterPro" id="IPR001650">
    <property type="entry name" value="Helicase_C-like"/>
</dbReference>
<evidence type="ECO:0000256" key="3">
    <source>
        <dbReference type="ARBA" id="ARBA00022806"/>
    </source>
</evidence>
<dbReference type="PROSITE" id="PS00039">
    <property type="entry name" value="DEAD_ATP_HELICASE"/>
    <property type="match status" value="1"/>
</dbReference>
<evidence type="ECO:0000313" key="12">
    <source>
        <dbReference type="EMBL" id="QBK46521.1"/>
    </source>
</evidence>
<comment type="catalytic activity">
    <reaction evidence="7">
        <text>ATP + H2O = ADP + phosphate + H(+)</text>
        <dbReference type="Rhea" id="RHEA:13065"/>
        <dbReference type="ChEBI" id="CHEBI:15377"/>
        <dbReference type="ChEBI" id="CHEBI:15378"/>
        <dbReference type="ChEBI" id="CHEBI:30616"/>
        <dbReference type="ChEBI" id="CHEBI:43474"/>
        <dbReference type="ChEBI" id="CHEBI:456216"/>
        <dbReference type="EC" id="3.6.4.13"/>
    </reaction>
</comment>
<keyword evidence="4 6" id="KW-0067">ATP-binding</keyword>
<keyword evidence="2 6" id="KW-0378">Hydrolase</keyword>
<feature type="domain" description="Helicase ATP-binding" evidence="10">
    <location>
        <begin position="39"/>
        <end position="222"/>
    </location>
</feature>
<name>A0A481XV86_9CILI</name>
<dbReference type="SMART" id="SM00487">
    <property type="entry name" value="DEXDc"/>
    <property type="match status" value="1"/>
</dbReference>
<dbReference type="Pfam" id="PF13959">
    <property type="entry name" value="CTE_SPB4"/>
    <property type="match status" value="1"/>
</dbReference>
<dbReference type="GO" id="GO:0003724">
    <property type="term" value="F:RNA helicase activity"/>
    <property type="evidence" value="ECO:0007669"/>
    <property type="project" value="UniProtKB-EC"/>
</dbReference>
<evidence type="ECO:0000256" key="1">
    <source>
        <dbReference type="ARBA" id="ARBA00022741"/>
    </source>
</evidence>
<dbReference type="CDD" id="cd18787">
    <property type="entry name" value="SF2_C_DEAD"/>
    <property type="match status" value="1"/>
</dbReference>
<accession>A0A481XV86</accession>
<evidence type="ECO:0000256" key="4">
    <source>
        <dbReference type="ARBA" id="ARBA00022840"/>
    </source>
</evidence>
<sequence>MQTSSTWDQLNPKLHDFVIQSVKENLQFQTMMPVQKVSIPLMLKNHDLAVEAQTGSGKTLAFLLPVLHSYASLEKVKLKKHDVYSMIIVPTRELAKQIFDVLEKLKKGFFEELKSILFIGGTSTSIDAQNFISNGGNIIVATTGKLKEIIDYPSLKDVMRLKTLEILILDEADRLMDPEFYDDIQVILSTIPKQRRTSLFSATLTSQKLTNLIKFGLRNPVKVSLKHNNQDGEQKNTYMIPATLFNEYILLENRKEKIQFLVNFLLADEEQKTILFLNTCASVDYYSKLLSQLEILKRIKISAIHGNLKQKKRNQVIQKFASSKSGLLLATDVIARGIDFSDIQQIIQLDPPQDPSQFIHRIGRTARTGKQGKALVMLDKTEEAFVFFLRQKNVEINEYKAENLNIKQDFESIKQQMQNLLKQDRDIVEKSKAAFISFIRSYKEHDLKSIFQFKNLDIGNTANSFFLFRLPRIKEILGKKIASFKQDEIDIESIPFKDKNQEQQFLKNKQVRDQEREEKEKVIEQKQQQLAQKKDIKNQGHVRRKLKRERDYDDQDDFQEENNLVKKLKQGKITMKQFQEEMKKFDPAELDDVQYTKKMVISSHGSKKKGK</sequence>
<evidence type="ECO:0000256" key="5">
    <source>
        <dbReference type="ARBA" id="ARBA00022884"/>
    </source>
</evidence>
<dbReference type="InterPro" id="IPR025313">
    <property type="entry name" value="SPB4-like_CTE"/>
</dbReference>
<dbReference type="GO" id="GO:0016887">
    <property type="term" value="F:ATP hydrolysis activity"/>
    <property type="evidence" value="ECO:0007669"/>
    <property type="project" value="RHEA"/>
</dbReference>
<comment type="function">
    <text evidence="7">RNA helicase.</text>
</comment>